<comment type="caution">
    <text evidence="1">The sequence shown here is derived from an EMBL/GenBank/DDBJ whole genome shotgun (WGS) entry which is preliminary data.</text>
</comment>
<name>A0AAE1AV29_9GAST</name>
<sequence>MTVDQLYRGGGVLVWPGDKRIVDTTVTDLVSQINSTLEVEEENDCSTEIWIKAEGPGHSSNQRLMTLSAYRGKHVEPGIWNKQILASSNYYLAHGKQVRHPVSEAQTLLNGHT</sequence>
<evidence type="ECO:0000313" key="2">
    <source>
        <dbReference type="Proteomes" id="UP001283361"/>
    </source>
</evidence>
<protein>
    <submittedName>
        <fullName evidence="1">Uncharacterized protein</fullName>
    </submittedName>
</protein>
<organism evidence="1 2">
    <name type="scientific">Elysia crispata</name>
    <name type="common">lettuce slug</name>
    <dbReference type="NCBI Taxonomy" id="231223"/>
    <lineage>
        <taxon>Eukaryota</taxon>
        <taxon>Metazoa</taxon>
        <taxon>Spiralia</taxon>
        <taxon>Lophotrochozoa</taxon>
        <taxon>Mollusca</taxon>
        <taxon>Gastropoda</taxon>
        <taxon>Heterobranchia</taxon>
        <taxon>Euthyneura</taxon>
        <taxon>Panpulmonata</taxon>
        <taxon>Sacoglossa</taxon>
        <taxon>Placobranchoidea</taxon>
        <taxon>Plakobranchidae</taxon>
        <taxon>Elysia</taxon>
    </lineage>
</organism>
<dbReference type="EMBL" id="JAWDGP010001105">
    <property type="protein sequence ID" value="KAK3794555.1"/>
    <property type="molecule type" value="Genomic_DNA"/>
</dbReference>
<evidence type="ECO:0000313" key="1">
    <source>
        <dbReference type="EMBL" id="KAK3794555.1"/>
    </source>
</evidence>
<proteinExistence type="predicted"/>
<dbReference type="Proteomes" id="UP001283361">
    <property type="component" value="Unassembled WGS sequence"/>
</dbReference>
<accession>A0AAE1AV29</accession>
<dbReference type="AlphaFoldDB" id="A0AAE1AV29"/>
<gene>
    <name evidence="1" type="ORF">RRG08_003705</name>
</gene>
<keyword evidence="2" id="KW-1185">Reference proteome</keyword>
<reference evidence="1" key="1">
    <citation type="journal article" date="2023" name="G3 (Bethesda)">
        <title>A reference genome for the long-term kleptoplast-retaining sea slug Elysia crispata morphotype clarki.</title>
        <authorList>
            <person name="Eastman K.E."/>
            <person name="Pendleton A.L."/>
            <person name="Shaikh M.A."/>
            <person name="Suttiyut T."/>
            <person name="Ogas R."/>
            <person name="Tomko P."/>
            <person name="Gavelis G."/>
            <person name="Widhalm J.R."/>
            <person name="Wisecaver J.H."/>
        </authorList>
    </citation>
    <scope>NUCLEOTIDE SEQUENCE</scope>
    <source>
        <strain evidence="1">ECLA1</strain>
    </source>
</reference>